<name>A0A2I0LE48_PUNGR</name>
<proteinExistence type="predicted"/>
<sequence>MATTSGGQLGVGSHRPCIKIPSGATMVYTGQPESLFFEQPPWSPPEVTQVRIQKIFLDHVRTRISSRRGTRARTYATRLGSVHLPGDARWTHVRRGRHLSFYDPKVEGWQVTRV</sequence>
<dbReference type="Proteomes" id="UP000233551">
    <property type="component" value="Unassembled WGS sequence"/>
</dbReference>
<accession>A0A2I0LE48</accession>
<comment type="caution">
    <text evidence="1">The sequence shown here is derived from an EMBL/GenBank/DDBJ whole genome shotgun (WGS) entry which is preliminary data.</text>
</comment>
<evidence type="ECO:0000313" key="1">
    <source>
        <dbReference type="EMBL" id="PKI78963.1"/>
    </source>
</evidence>
<reference evidence="1 2" key="1">
    <citation type="submission" date="2017-11" db="EMBL/GenBank/DDBJ databases">
        <title>De-novo sequencing of pomegranate (Punica granatum L.) genome.</title>
        <authorList>
            <person name="Akparov Z."/>
            <person name="Amiraslanov A."/>
            <person name="Hajiyeva S."/>
            <person name="Abbasov M."/>
            <person name="Kaur K."/>
            <person name="Hamwieh A."/>
            <person name="Solovyev V."/>
            <person name="Salamov A."/>
            <person name="Braich B."/>
            <person name="Kosarev P."/>
            <person name="Mahmoud A."/>
            <person name="Hajiyev E."/>
            <person name="Babayeva S."/>
            <person name="Izzatullayeva V."/>
            <person name="Mammadov A."/>
            <person name="Mammadov A."/>
            <person name="Sharifova S."/>
            <person name="Ojaghi J."/>
            <person name="Eynullazada K."/>
            <person name="Bayramov B."/>
            <person name="Abdulazimova A."/>
            <person name="Shahmuradov I."/>
        </authorList>
    </citation>
    <scope>NUCLEOTIDE SEQUENCE [LARGE SCALE GENOMIC DNA]</scope>
    <source>
        <strain evidence="2">cv. AG2017</strain>
        <tissue evidence="1">Leaf</tissue>
    </source>
</reference>
<dbReference type="AlphaFoldDB" id="A0A2I0LE48"/>
<organism evidence="1 2">
    <name type="scientific">Punica granatum</name>
    <name type="common">Pomegranate</name>
    <dbReference type="NCBI Taxonomy" id="22663"/>
    <lineage>
        <taxon>Eukaryota</taxon>
        <taxon>Viridiplantae</taxon>
        <taxon>Streptophyta</taxon>
        <taxon>Embryophyta</taxon>
        <taxon>Tracheophyta</taxon>
        <taxon>Spermatophyta</taxon>
        <taxon>Magnoliopsida</taxon>
        <taxon>eudicotyledons</taxon>
        <taxon>Gunneridae</taxon>
        <taxon>Pentapetalae</taxon>
        <taxon>rosids</taxon>
        <taxon>malvids</taxon>
        <taxon>Myrtales</taxon>
        <taxon>Lythraceae</taxon>
        <taxon>Punica</taxon>
    </lineage>
</organism>
<evidence type="ECO:0000313" key="2">
    <source>
        <dbReference type="Proteomes" id="UP000233551"/>
    </source>
</evidence>
<gene>
    <name evidence="1" type="ORF">CRG98_000604</name>
</gene>
<protein>
    <submittedName>
        <fullName evidence="1">Uncharacterized protein</fullName>
    </submittedName>
</protein>
<keyword evidence="2" id="KW-1185">Reference proteome</keyword>
<dbReference type="EMBL" id="PGOL01000023">
    <property type="protein sequence ID" value="PKI78963.1"/>
    <property type="molecule type" value="Genomic_DNA"/>
</dbReference>